<dbReference type="STRING" id="331657.A0A4U0VPF1"/>
<proteinExistence type="predicted"/>
<accession>A0A4U0VPF1</accession>
<dbReference type="SUPFAM" id="SSF100950">
    <property type="entry name" value="NagB/RpiA/CoA transferase-like"/>
    <property type="match status" value="1"/>
</dbReference>
<dbReference type="GO" id="GO:0005085">
    <property type="term" value="F:guanyl-nucleotide exchange factor activity"/>
    <property type="evidence" value="ECO:0007669"/>
    <property type="project" value="TreeGrafter"/>
</dbReference>
<evidence type="ECO:0000256" key="2">
    <source>
        <dbReference type="ARBA" id="ARBA00022540"/>
    </source>
</evidence>
<keyword evidence="5" id="KW-1185">Reference proteome</keyword>
<evidence type="ECO:0000256" key="1">
    <source>
        <dbReference type="ARBA" id="ARBA00022490"/>
    </source>
</evidence>
<comment type="caution">
    <text evidence="4">The sequence shown here is derived from an EMBL/GenBank/DDBJ whole genome shotgun (WGS) entry which is preliminary data.</text>
</comment>
<dbReference type="GO" id="GO:0003743">
    <property type="term" value="F:translation initiation factor activity"/>
    <property type="evidence" value="ECO:0007669"/>
    <property type="project" value="UniProtKB-KW"/>
</dbReference>
<dbReference type="EMBL" id="NAJN01002548">
    <property type="protein sequence ID" value="TKA51264.1"/>
    <property type="molecule type" value="Genomic_DNA"/>
</dbReference>
<keyword evidence="1" id="KW-0963">Cytoplasm</keyword>
<feature type="non-terminal residue" evidence="4">
    <location>
        <position position="93"/>
    </location>
</feature>
<sequence length="93" mass="10442">MPSTTVAVAPGLSSFLKDMKNHAVDANIERFISLLKRRQIRNSRPCAIATATLLRNVVTEFREKDVVKLLDRIRRVGQRLTAAQPREMAVGNI</sequence>
<keyword evidence="3" id="KW-0648">Protein biosynthesis</keyword>
<dbReference type="AlphaFoldDB" id="A0A4U0VPF1"/>
<dbReference type="GO" id="GO:0005851">
    <property type="term" value="C:eukaryotic translation initiation factor 2B complex"/>
    <property type="evidence" value="ECO:0007669"/>
    <property type="project" value="TreeGrafter"/>
</dbReference>
<dbReference type="PANTHER" id="PTHR45859">
    <property type="entry name" value="TRANSLATION INITIATION FACTOR EIF-2B SUBUNIT BETA"/>
    <property type="match status" value="1"/>
</dbReference>
<evidence type="ECO:0000313" key="4">
    <source>
        <dbReference type="EMBL" id="TKA51264.1"/>
    </source>
</evidence>
<dbReference type="PANTHER" id="PTHR45859:SF1">
    <property type="entry name" value="TRANSLATION INITIATION FACTOR EIF-2B SUBUNIT BETA"/>
    <property type="match status" value="1"/>
</dbReference>
<protein>
    <submittedName>
        <fullName evidence="4">Uncharacterized protein</fullName>
    </submittedName>
</protein>
<gene>
    <name evidence="4" type="ORF">B0A49_12145</name>
</gene>
<keyword evidence="2" id="KW-0396">Initiation factor</keyword>
<evidence type="ECO:0000313" key="5">
    <source>
        <dbReference type="Proteomes" id="UP000308768"/>
    </source>
</evidence>
<evidence type="ECO:0000256" key="3">
    <source>
        <dbReference type="ARBA" id="ARBA00022917"/>
    </source>
</evidence>
<name>A0A4U0VPF1_9PEZI</name>
<dbReference type="InterPro" id="IPR051855">
    <property type="entry name" value="eIF2B_beta_subunit"/>
</dbReference>
<dbReference type="OrthoDB" id="5956163at2759"/>
<dbReference type="InterPro" id="IPR037171">
    <property type="entry name" value="NagB/RpiA_transferase-like"/>
</dbReference>
<reference evidence="4 5" key="1">
    <citation type="submission" date="2017-03" db="EMBL/GenBank/DDBJ databases">
        <title>Genomes of endolithic fungi from Antarctica.</title>
        <authorList>
            <person name="Coleine C."/>
            <person name="Masonjones S."/>
            <person name="Stajich J.E."/>
        </authorList>
    </citation>
    <scope>NUCLEOTIDE SEQUENCE [LARGE SCALE GENOMIC DNA]</scope>
    <source>
        <strain evidence="4 5">CCFEE 5187</strain>
    </source>
</reference>
<dbReference type="Proteomes" id="UP000308768">
    <property type="component" value="Unassembled WGS sequence"/>
</dbReference>
<organism evidence="4 5">
    <name type="scientific">Cryomyces minteri</name>
    <dbReference type="NCBI Taxonomy" id="331657"/>
    <lineage>
        <taxon>Eukaryota</taxon>
        <taxon>Fungi</taxon>
        <taxon>Dikarya</taxon>
        <taxon>Ascomycota</taxon>
        <taxon>Pezizomycotina</taxon>
        <taxon>Dothideomycetes</taxon>
        <taxon>Dothideomycetes incertae sedis</taxon>
        <taxon>Cryomyces</taxon>
    </lineage>
</organism>